<keyword evidence="4" id="KW-0297">G-protein coupled receptor</keyword>
<feature type="transmembrane region" description="Helical" evidence="10">
    <location>
        <begin position="1841"/>
        <end position="1865"/>
    </location>
</feature>
<evidence type="ECO:0000256" key="3">
    <source>
        <dbReference type="ARBA" id="ARBA00022989"/>
    </source>
</evidence>
<accession>A0A7S2WQA3</accession>
<evidence type="ECO:0000256" key="8">
    <source>
        <dbReference type="ARBA" id="ARBA00023224"/>
    </source>
</evidence>
<feature type="transmembrane region" description="Helical" evidence="10">
    <location>
        <begin position="1633"/>
        <end position="1653"/>
    </location>
</feature>
<organism evidence="13">
    <name type="scientific">Mucochytrium quahogii</name>
    <dbReference type="NCBI Taxonomy" id="96639"/>
    <lineage>
        <taxon>Eukaryota</taxon>
        <taxon>Sar</taxon>
        <taxon>Stramenopiles</taxon>
        <taxon>Bigyra</taxon>
        <taxon>Labyrinthulomycetes</taxon>
        <taxon>Thraustochytrida</taxon>
        <taxon>Thraustochytriidae</taxon>
        <taxon>Mucochytrium</taxon>
    </lineage>
</organism>
<keyword evidence="7" id="KW-0325">Glycoprotein</keyword>
<dbReference type="InterPro" id="IPR000337">
    <property type="entry name" value="GPCR_3"/>
</dbReference>
<keyword evidence="3 10" id="KW-1133">Transmembrane helix</keyword>
<comment type="subcellular location">
    <subcellularLocation>
        <location evidence="1">Membrane</location>
        <topology evidence="1">Multi-pass membrane protein</topology>
    </subcellularLocation>
</comment>
<dbReference type="PRINTS" id="PR00248">
    <property type="entry name" value="GPCRMGR"/>
</dbReference>
<protein>
    <recommendedName>
        <fullName evidence="12">G-protein coupled receptors family 3 profile domain-containing protein</fullName>
    </recommendedName>
</protein>
<dbReference type="Gene3D" id="3.40.50.2300">
    <property type="match status" value="6"/>
</dbReference>
<dbReference type="CDD" id="cd15047">
    <property type="entry name" value="7tmC_GABA-B-like"/>
    <property type="match status" value="1"/>
</dbReference>
<evidence type="ECO:0000256" key="11">
    <source>
        <dbReference type="SAM" id="SignalP"/>
    </source>
</evidence>
<dbReference type="CDD" id="cd06268">
    <property type="entry name" value="PBP1_ABC_transporter_LIVBP-like"/>
    <property type="match status" value="1"/>
</dbReference>
<name>A0A7S2WQA3_9STRA</name>
<evidence type="ECO:0000256" key="9">
    <source>
        <dbReference type="SAM" id="MobiDB-lite"/>
    </source>
</evidence>
<evidence type="ECO:0000256" key="5">
    <source>
        <dbReference type="ARBA" id="ARBA00023136"/>
    </source>
</evidence>
<feature type="transmembrane region" description="Helical" evidence="10">
    <location>
        <begin position="1753"/>
        <end position="1774"/>
    </location>
</feature>
<feature type="transmembrane region" description="Helical" evidence="10">
    <location>
        <begin position="1803"/>
        <end position="1821"/>
    </location>
</feature>
<evidence type="ECO:0000259" key="12">
    <source>
        <dbReference type="PROSITE" id="PS50259"/>
    </source>
</evidence>
<keyword evidence="5 10" id="KW-0472">Membrane</keyword>
<sequence length="1931" mass="212913">MVTMRVDIYCMILWSVVSIALSENALQCGLPDPLTHRVFIDTPPRSVPEAEYFASNPDLPTGNRELLGTPSSSGCAIIAYLNVFADSSCCNAYCGKVCPGDASWQNCLHQFYPDYYGAGSHLHRCWCYCKPGTYSFGHDGHGCCKTYGQECTEDEQCIIDADHDAKCQSSKLKVGVLQRLSDKTMTEEQCTAPHFWNATGKTCILSDDWKAVSAMAALAIHHFNTKRTDMIPALLDYPSCEISLKVKNFYDTESLGNTAMQSWLQMIWNDDISIVGATMEKVNKPVSVVASYFSFPQIMTGRGSRKIGDKQNYPGLFQATLDFTSVGLAYCEYFASLNYTTFVALYDENDASADDFRVELKEQCVSKGITVQSYSYSEDSFKDQGKGLETVLTEMNSTDINIFVYLGWYNGRFQQVLETATELKVIRPGTLWMFNDEEIVNAITHFHPDTKRALNGSQIIQSVGGVKGNKQFEKLLSLWPTVDSSTVNNLLPEKHHLPADFFQTYDALTSVHLRDYGTWEYDALVAMGLAACALYPSGPVTHEYWDLRYYLHQKLAQVRFDGLSGDFYMNAAQIRKESTTQVQLRNIITVEHHVGPTARPTSDPTTSPTTTKAPTSNPSVAPTLSPGTSAPTTAPTVSSPTTHTPPDFPEPTGFYGKVLATFNFTTKAFVFREGVERVFTGGSSKVPENIITRNRPPELFKVGIFHAFTDSALVSSCDADIVDGECNIFHYGSGTLLAAALLAIEHFNERLSTYAPGINGVIATECNKKITPVFHNTHSSVQGAVASLVDLLEREKVDLLVGPMPHTSITTTATLSEVYNIPQIGYTTRSPELDDFRFMRTVPSTDIMIESVCNFWQSKGYEVAAVLFPDGGYGEAHKEIITSKCMEKGITVSLFAYNPDSSEGNDDILSQLVNAKLNIVLYIDTGSSKMHAGFSDEQRFGNLMKSAFETGALRPGTMWCFVDWYVETYLSRMEYVSEQHKVLTGGSILFGSKYSQRTAFDDMYRDGLDVSTLAVKYGLNISKYGSNGLSVDKFVDSSLFQQVGTVLYDALLAAGLFACKVEPKLALDPKTFLDTLWTHQTEVTFQGLSGEVELDQFGNRVPDTVDIVVQSLVYQEGKFTKTDALSYNQGTGMFTSISGMQYNGGVQEPPTDVPHRDPTLLRVGLLQRITDASVTQEASCTAPKRWIGDKCYVSDDLKAVAVSALLAAQHYNQKDGSYASNFGELASCNKYLNLSVYDSGSSGATAIGAMEQMKKDKIDIIIGPFEDEISLASAMYGGIHKLPQISHGATSSTLNDQGNYPYFSRTVATDDTAASALCNYWSSLGYRFVAVLYEDDNYGRSYQEAVKGFCENKGITVKPFSYRLENDFSITNTTLHDLEKDTLNIVLHITKASTGTELIIKEAFAKGLVGPDKQWFFSDESIMAVLNGLDAAYASAYDGSKIVQPVGGDEDNERFASFLNDWSSFSLGKEYTELLPSEFRPGDSFFSNHDPRSSTTVAQVATYEYDAVAAAVSVACSVAPLVALDTTNFPAKMQSTLPSIQVNGLTGVMGFLSNGNRKESTSNFQMYNLHKEEDGTFRKRIIAKYNIKSQVFTFNCTTCQAVKYNGGVSVMPVDVTPPIENRNYDDAVKSTCLFFFVVNISIATVFAIWANLLRKHPVVKASQTTFLNMISLGAMISSSTILPIITDDSANPRANENGGNTKADIACNLQVWMYCLGFMLTFCPLFLKMYRVQKIFKGDLAKMVSAKISDWQLMKMCIGFVSVDIILLVLWTLIDPLKFIRDTTEFDPYGNPKNSVGTCKSEYSTVFLVAISVYHIAVLLYGSKISYQTSDLNTAFSEAKYVSVAVISALQVFILAIPLLIVIAGDPISDMFVRSGVVFLNDLSCQLVIFCPKIYFVLFGVDHDGIGGDLIKDKKKPNEKKANAKVAPKSK</sequence>
<dbReference type="GO" id="GO:0038039">
    <property type="term" value="C:G protein-coupled receptor heterodimeric complex"/>
    <property type="evidence" value="ECO:0007669"/>
    <property type="project" value="TreeGrafter"/>
</dbReference>
<feature type="domain" description="G-protein coupled receptors family 3 profile" evidence="12">
    <location>
        <begin position="1706"/>
        <end position="1899"/>
    </location>
</feature>
<feature type="transmembrane region" description="Helical" evidence="10">
    <location>
        <begin position="1711"/>
        <end position="1732"/>
    </location>
</feature>
<evidence type="ECO:0000256" key="1">
    <source>
        <dbReference type="ARBA" id="ARBA00004141"/>
    </source>
</evidence>
<dbReference type="PROSITE" id="PS50259">
    <property type="entry name" value="G_PROTEIN_RECEP_F3_4"/>
    <property type="match status" value="1"/>
</dbReference>
<dbReference type="Pfam" id="PF01094">
    <property type="entry name" value="ANF_receptor"/>
    <property type="match status" value="3"/>
</dbReference>
<evidence type="ECO:0000256" key="6">
    <source>
        <dbReference type="ARBA" id="ARBA00023170"/>
    </source>
</evidence>
<dbReference type="GO" id="GO:0007214">
    <property type="term" value="P:gamma-aminobutyric acid signaling pathway"/>
    <property type="evidence" value="ECO:0007669"/>
    <property type="project" value="TreeGrafter"/>
</dbReference>
<dbReference type="GO" id="GO:0004965">
    <property type="term" value="F:G protein-coupled GABA receptor activity"/>
    <property type="evidence" value="ECO:0007669"/>
    <property type="project" value="InterPro"/>
</dbReference>
<dbReference type="PANTHER" id="PTHR10519">
    <property type="entry name" value="GABA-B RECEPTOR"/>
    <property type="match status" value="1"/>
</dbReference>
<dbReference type="InterPro" id="IPR017978">
    <property type="entry name" value="GPCR_3_C"/>
</dbReference>
<feature type="chain" id="PRO_5031504916" description="G-protein coupled receptors family 3 profile domain-containing protein" evidence="11">
    <location>
        <begin position="23"/>
        <end position="1931"/>
    </location>
</feature>
<dbReference type="PANTHER" id="PTHR10519:SF20">
    <property type="entry name" value="G-PROTEIN COUPLED RECEPTOR 156-RELATED"/>
    <property type="match status" value="1"/>
</dbReference>
<feature type="region of interest" description="Disordered" evidence="9">
    <location>
        <begin position="590"/>
        <end position="650"/>
    </location>
</feature>
<keyword evidence="2 10" id="KW-0812">Transmembrane</keyword>
<keyword evidence="11" id="KW-0732">Signal</keyword>
<feature type="compositionally biased region" description="Low complexity" evidence="9">
    <location>
        <begin position="596"/>
        <end position="645"/>
    </location>
</feature>
<keyword evidence="8" id="KW-0807">Transducer</keyword>
<evidence type="ECO:0000256" key="7">
    <source>
        <dbReference type="ARBA" id="ARBA00023180"/>
    </source>
</evidence>
<keyword evidence="6" id="KW-0675">Receptor</keyword>
<dbReference type="EMBL" id="HBHK01022084">
    <property type="protein sequence ID" value="CAD9699789.1"/>
    <property type="molecule type" value="Transcribed_RNA"/>
</dbReference>
<feature type="signal peptide" evidence="11">
    <location>
        <begin position="1"/>
        <end position="22"/>
    </location>
</feature>
<feature type="transmembrane region" description="Helical" evidence="10">
    <location>
        <begin position="1665"/>
        <end position="1685"/>
    </location>
</feature>
<dbReference type="SUPFAM" id="SSF53822">
    <property type="entry name" value="Periplasmic binding protein-like I"/>
    <property type="match status" value="3"/>
</dbReference>
<evidence type="ECO:0000256" key="10">
    <source>
        <dbReference type="SAM" id="Phobius"/>
    </source>
</evidence>
<gene>
    <name evidence="13" type="ORF">QSP1433_LOCUS14035</name>
</gene>
<dbReference type="InterPro" id="IPR001828">
    <property type="entry name" value="ANF_lig-bd_rcpt"/>
</dbReference>
<proteinExistence type="predicted"/>
<dbReference type="Pfam" id="PF00003">
    <property type="entry name" value="7tm_3"/>
    <property type="match status" value="1"/>
</dbReference>
<dbReference type="InterPro" id="IPR028082">
    <property type="entry name" value="Peripla_BP_I"/>
</dbReference>
<evidence type="ECO:0000256" key="4">
    <source>
        <dbReference type="ARBA" id="ARBA00023040"/>
    </source>
</evidence>
<evidence type="ECO:0000256" key="2">
    <source>
        <dbReference type="ARBA" id="ARBA00022692"/>
    </source>
</evidence>
<dbReference type="InterPro" id="IPR002455">
    <property type="entry name" value="GPCR3_GABA-B"/>
</dbReference>
<evidence type="ECO:0000313" key="13">
    <source>
        <dbReference type="EMBL" id="CAD9699789.1"/>
    </source>
</evidence>
<reference evidence="13" key="1">
    <citation type="submission" date="2021-01" db="EMBL/GenBank/DDBJ databases">
        <authorList>
            <person name="Corre E."/>
            <person name="Pelletier E."/>
            <person name="Niang G."/>
            <person name="Scheremetjew M."/>
            <person name="Finn R."/>
            <person name="Kale V."/>
            <person name="Holt S."/>
            <person name="Cochrane G."/>
            <person name="Meng A."/>
            <person name="Brown T."/>
            <person name="Cohen L."/>
        </authorList>
    </citation>
    <scope>NUCLEOTIDE SEQUENCE</scope>
    <source>
        <strain evidence="13">NY070348D</strain>
    </source>
</reference>